<dbReference type="SUPFAM" id="SSF54427">
    <property type="entry name" value="NTF2-like"/>
    <property type="match status" value="1"/>
</dbReference>
<dbReference type="EMBL" id="VOSB01000002">
    <property type="protein sequence ID" value="TXE19917.1"/>
    <property type="molecule type" value="Genomic_DNA"/>
</dbReference>
<dbReference type="OrthoDB" id="8445243at2"/>
<organism evidence="1 2">
    <name type="scientific">Psychroserpens burtonensis</name>
    <dbReference type="NCBI Taxonomy" id="49278"/>
    <lineage>
        <taxon>Bacteria</taxon>
        <taxon>Pseudomonadati</taxon>
        <taxon>Bacteroidota</taxon>
        <taxon>Flavobacteriia</taxon>
        <taxon>Flavobacteriales</taxon>
        <taxon>Flavobacteriaceae</taxon>
        <taxon>Psychroserpens</taxon>
    </lineage>
</organism>
<name>A0A5C7BDE6_9FLAO</name>
<protein>
    <submittedName>
        <fullName evidence="1">Nuclear transport factor 2 family protein</fullName>
    </submittedName>
</protein>
<evidence type="ECO:0000313" key="1">
    <source>
        <dbReference type="EMBL" id="TXE19917.1"/>
    </source>
</evidence>
<dbReference type="Gene3D" id="3.10.450.50">
    <property type="match status" value="1"/>
</dbReference>
<dbReference type="InterPro" id="IPR032710">
    <property type="entry name" value="NTF2-like_dom_sf"/>
</dbReference>
<dbReference type="Proteomes" id="UP000321938">
    <property type="component" value="Unassembled WGS sequence"/>
</dbReference>
<dbReference type="AlphaFoldDB" id="A0A5C7BDE6"/>
<dbReference type="RefSeq" id="WP_147230870.1">
    <property type="nucleotide sequence ID" value="NZ_VOSB01000002.1"/>
</dbReference>
<evidence type="ECO:0000313" key="2">
    <source>
        <dbReference type="Proteomes" id="UP000321938"/>
    </source>
</evidence>
<comment type="caution">
    <text evidence="1">The sequence shown here is derived from an EMBL/GenBank/DDBJ whole genome shotgun (WGS) entry which is preliminary data.</text>
</comment>
<keyword evidence="2" id="KW-1185">Reference proteome</keyword>
<reference evidence="1 2" key="1">
    <citation type="submission" date="2019-08" db="EMBL/GenBank/DDBJ databases">
        <title>Genome of Psychroserpens burtonensis ACAM 167.</title>
        <authorList>
            <person name="Bowman J.P."/>
        </authorList>
    </citation>
    <scope>NUCLEOTIDE SEQUENCE [LARGE SCALE GENOMIC DNA]</scope>
    <source>
        <strain evidence="1 2">ACAM 167</strain>
    </source>
</reference>
<dbReference type="Pfam" id="PF12893">
    <property type="entry name" value="Lumazine_bd_2"/>
    <property type="match status" value="1"/>
</dbReference>
<proteinExistence type="predicted"/>
<dbReference type="STRING" id="1123037.GCA_000425305_02848"/>
<dbReference type="InterPro" id="IPR039437">
    <property type="entry name" value="FrzH/put_lumazine-bd"/>
</dbReference>
<gene>
    <name evidence="1" type="ORF">ES692_01265</name>
</gene>
<sequence length="149" mass="17051">MIKTLLLVIILTISLPIISQSRTDDLTLITTTIQNYYNGYIERDIDKLNTAFDTEYETMKVPVDNKNSSKGYKNVYFKDLIPEWGNREKLPESELNNCALHILNIDIEAGNIATAKMSMKVGDVTYIDILSLHNINGAWKITNKIYYVK</sequence>
<accession>A0A5C7BDE6</accession>